<accession>A0A2T5C1F9</accession>
<evidence type="ECO:0000259" key="2">
    <source>
        <dbReference type="Pfam" id="PF04773"/>
    </source>
</evidence>
<dbReference type="InterPro" id="IPR012373">
    <property type="entry name" value="Ferrdict_sens_TM"/>
</dbReference>
<dbReference type="EMBL" id="QAAD01000008">
    <property type="protein sequence ID" value="PTN08496.1"/>
    <property type="molecule type" value="Genomic_DNA"/>
</dbReference>
<dbReference type="Gene3D" id="3.55.50.30">
    <property type="match status" value="1"/>
</dbReference>
<name>A0A2T5C1F9_9BACT</name>
<dbReference type="PANTHER" id="PTHR30273:SF2">
    <property type="entry name" value="PROTEIN FECR"/>
    <property type="match status" value="1"/>
</dbReference>
<dbReference type="PIRSF" id="PIRSF018266">
    <property type="entry name" value="FecR"/>
    <property type="match status" value="1"/>
</dbReference>
<dbReference type="AlphaFoldDB" id="A0A2T5C1F9"/>
<comment type="caution">
    <text evidence="4">The sequence shown here is derived from an EMBL/GenBank/DDBJ whole genome shotgun (WGS) entry which is preliminary data.</text>
</comment>
<proteinExistence type="predicted"/>
<dbReference type="Proteomes" id="UP000243525">
    <property type="component" value="Unassembled WGS sequence"/>
</dbReference>
<dbReference type="Gene3D" id="2.60.120.1440">
    <property type="match status" value="1"/>
</dbReference>
<feature type="domain" description="FecR protein" evidence="2">
    <location>
        <begin position="139"/>
        <end position="231"/>
    </location>
</feature>
<feature type="transmembrane region" description="Helical" evidence="1">
    <location>
        <begin position="105"/>
        <end position="127"/>
    </location>
</feature>
<evidence type="ECO:0000259" key="3">
    <source>
        <dbReference type="Pfam" id="PF16344"/>
    </source>
</evidence>
<organism evidence="4 5">
    <name type="scientific">Mangrovibacterium marinum</name>
    <dbReference type="NCBI Taxonomy" id="1639118"/>
    <lineage>
        <taxon>Bacteria</taxon>
        <taxon>Pseudomonadati</taxon>
        <taxon>Bacteroidota</taxon>
        <taxon>Bacteroidia</taxon>
        <taxon>Marinilabiliales</taxon>
        <taxon>Prolixibacteraceae</taxon>
        <taxon>Mangrovibacterium</taxon>
    </lineage>
</organism>
<evidence type="ECO:0000313" key="4">
    <source>
        <dbReference type="EMBL" id="PTN08496.1"/>
    </source>
</evidence>
<dbReference type="GO" id="GO:0016989">
    <property type="term" value="F:sigma factor antagonist activity"/>
    <property type="evidence" value="ECO:0007669"/>
    <property type="project" value="TreeGrafter"/>
</dbReference>
<dbReference type="Pfam" id="PF16344">
    <property type="entry name" value="FecR_C"/>
    <property type="match status" value="1"/>
</dbReference>
<feature type="domain" description="Protein FecR C-terminal" evidence="3">
    <location>
        <begin position="277"/>
        <end position="344"/>
    </location>
</feature>
<keyword evidence="5" id="KW-1185">Reference proteome</keyword>
<dbReference type="InterPro" id="IPR032508">
    <property type="entry name" value="FecR_C"/>
</dbReference>
<reference evidence="4 5" key="1">
    <citation type="submission" date="2018-04" db="EMBL/GenBank/DDBJ databases">
        <title>Genomic Encyclopedia of Archaeal and Bacterial Type Strains, Phase II (KMG-II): from individual species to whole genera.</title>
        <authorList>
            <person name="Goeker M."/>
        </authorList>
    </citation>
    <scope>NUCLEOTIDE SEQUENCE [LARGE SCALE GENOMIC DNA]</scope>
    <source>
        <strain evidence="4 5">DSM 28823</strain>
    </source>
</reference>
<dbReference type="PANTHER" id="PTHR30273">
    <property type="entry name" value="PERIPLASMIC SIGNAL SENSOR AND SIGMA FACTOR ACTIVATOR FECR-RELATED"/>
    <property type="match status" value="1"/>
</dbReference>
<gene>
    <name evidence="4" type="ORF">C8N47_10853</name>
</gene>
<keyword evidence="1" id="KW-1133">Transmembrane helix</keyword>
<sequence length="347" mass="39935">MGIISQCSVLLVNEHPDMEKKLAEIIGRYLMRAESAEERHVLEQWENDSPENHSFVNLLKQYWEHPEKPETTERMESAKGRLLVRTNENMAGRSSGKLRLMNLNFGRIAAVLLIALSIVGVTAYFLGRQNALSVQDQFVISTLPGQKSKVKLPDGTNVWINSDSELDYSTDRKNRVVHLRGEAYFEVAHSKDHPFVVKLGGWDIRVLGTKFNVSNYPESEVREASLLEGKIAVETENHKNDMEIVPGERISYYAKTKDIVTQKASVKDDILWKDGVLSFNNDSFREIVFRLEKYYGVRFEYNPNDFKNIHYTGQIDNLSLRNVLEFMSLTMPVEYEIEQTKVIITRK</sequence>
<dbReference type="Pfam" id="PF04773">
    <property type="entry name" value="FecR"/>
    <property type="match status" value="1"/>
</dbReference>
<protein>
    <submittedName>
        <fullName evidence="4">FecR family protein</fullName>
    </submittedName>
</protein>
<keyword evidence="1" id="KW-0472">Membrane</keyword>
<keyword evidence="1" id="KW-0812">Transmembrane</keyword>
<dbReference type="InterPro" id="IPR006860">
    <property type="entry name" value="FecR"/>
</dbReference>
<evidence type="ECO:0000256" key="1">
    <source>
        <dbReference type="SAM" id="Phobius"/>
    </source>
</evidence>
<evidence type="ECO:0000313" key="5">
    <source>
        <dbReference type="Proteomes" id="UP000243525"/>
    </source>
</evidence>